<accession>A0A6J7RN13</accession>
<dbReference type="CDD" id="cd05830">
    <property type="entry name" value="Sortase_E"/>
    <property type="match status" value="1"/>
</dbReference>
<evidence type="ECO:0000256" key="1">
    <source>
        <dbReference type="ARBA" id="ARBA00022801"/>
    </source>
</evidence>
<evidence type="ECO:0000313" key="6">
    <source>
        <dbReference type="EMBL" id="CAB4895147.1"/>
    </source>
</evidence>
<sequence>MRFRSTISPVVLGLLISTAVVSGCGSDSENSTEATSTSLAPSTTVAAVTTTSTSTTTTTIYGGPPTLAPGESVPVPEGLPPDDFVEPEVIIGELVIPALLLTQTMYKGVSLPTLDKGVGYWPGTAMPGHVGNVVLGGHRVSKKKPFRNIDLLVPGDEVYLTTAEGTFVYAVTGTQIVEPTETWIINQGETATLTLFACHPPHSTKQRIVVFADYLRKEAV</sequence>
<dbReference type="PROSITE" id="PS51257">
    <property type="entry name" value="PROKAR_LIPOPROTEIN"/>
    <property type="match status" value="1"/>
</dbReference>
<dbReference type="EMBL" id="CAEZYH010000049">
    <property type="protein sequence ID" value="CAB4722627.1"/>
    <property type="molecule type" value="Genomic_DNA"/>
</dbReference>
<dbReference type="NCBIfam" id="TIGR01076">
    <property type="entry name" value="sortase_fam"/>
    <property type="match status" value="1"/>
</dbReference>
<evidence type="ECO:0000313" key="3">
    <source>
        <dbReference type="EMBL" id="CAB4767759.1"/>
    </source>
</evidence>
<dbReference type="EMBL" id="CAFBLJ010000032">
    <property type="protein sequence ID" value="CAB4866981.1"/>
    <property type="molecule type" value="Genomic_DNA"/>
</dbReference>
<dbReference type="SUPFAM" id="SSF63817">
    <property type="entry name" value="Sortase"/>
    <property type="match status" value="1"/>
</dbReference>
<evidence type="ECO:0000313" key="5">
    <source>
        <dbReference type="EMBL" id="CAB4866981.1"/>
    </source>
</evidence>
<organism evidence="7">
    <name type="scientific">freshwater metagenome</name>
    <dbReference type="NCBI Taxonomy" id="449393"/>
    <lineage>
        <taxon>unclassified sequences</taxon>
        <taxon>metagenomes</taxon>
        <taxon>ecological metagenomes</taxon>
    </lineage>
</organism>
<gene>
    <name evidence="2" type="ORF">UFOPK2658_01154</name>
    <name evidence="3" type="ORF">UFOPK2880_00632</name>
    <name evidence="4" type="ORF">UFOPK3004_00515</name>
    <name evidence="5" type="ORF">UFOPK3304_00788</name>
    <name evidence="6" type="ORF">UFOPK3494_00625</name>
    <name evidence="7" type="ORF">UFOPK4134_00865</name>
</gene>
<dbReference type="InterPro" id="IPR023365">
    <property type="entry name" value="Sortase_dom-sf"/>
</dbReference>
<dbReference type="InterPro" id="IPR005754">
    <property type="entry name" value="Sortase"/>
</dbReference>
<proteinExistence type="predicted"/>
<dbReference type="Pfam" id="PF04203">
    <property type="entry name" value="Sortase"/>
    <property type="match status" value="1"/>
</dbReference>
<dbReference type="EMBL" id="CAEZZP010000027">
    <property type="protein sequence ID" value="CAB4767759.1"/>
    <property type="molecule type" value="Genomic_DNA"/>
</dbReference>
<reference evidence="7" key="1">
    <citation type="submission" date="2020-05" db="EMBL/GenBank/DDBJ databases">
        <authorList>
            <person name="Chiriac C."/>
            <person name="Salcher M."/>
            <person name="Ghai R."/>
            <person name="Kavagutti S V."/>
        </authorList>
    </citation>
    <scope>NUCLEOTIDE SEQUENCE</scope>
</reference>
<name>A0A6J7RN13_9ZZZZ</name>
<dbReference type="InterPro" id="IPR042003">
    <property type="entry name" value="Sortase_E"/>
</dbReference>
<dbReference type="EMBL" id="CAFBMF010000028">
    <property type="protein sequence ID" value="CAB4895147.1"/>
    <property type="molecule type" value="Genomic_DNA"/>
</dbReference>
<dbReference type="EMBL" id="CAFAAL010000029">
    <property type="protein sequence ID" value="CAB4798446.1"/>
    <property type="molecule type" value="Genomic_DNA"/>
</dbReference>
<dbReference type="EMBL" id="CAFBPS010000055">
    <property type="protein sequence ID" value="CAB5029840.1"/>
    <property type="molecule type" value="Genomic_DNA"/>
</dbReference>
<dbReference type="Gene3D" id="2.40.260.10">
    <property type="entry name" value="Sortase"/>
    <property type="match status" value="1"/>
</dbReference>
<dbReference type="GO" id="GO:0016787">
    <property type="term" value="F:hydrolase activity"/>
    <property type="evidence" value="ECO:0007669"/>
    <property type="project" value="UniProtKB-KW"/>
</dbReference>
<evidence type="ECO:0000313" key="7">
    <source>
        <dbReference type="EMBL" id="CAB5029840.1"/>
    </source>
</evidence>
<dbReference type="AlphaFoldDB" id="A0A6J7RN13"/>
<evidence type="ECO:0000313" key="2">
    <source>
        <dbReference type="EMBL" id="CAB4722627.1"/>
    </source>
</evidence>
<keyword evidence="1" id="KW-0378">Hydrolase</keyword>
<evidence type="ECO:0000313" key="4">
    <source>
        <dbReference type="EMBL" id="CAB4798446.1"/>
    </source>
</evidence>
<protein>
    <submittedName>
        <fullName evidence="7">Unannotated protein</fullName>
    </submittedName>
</protein>